<keyword evidence="13" id="KW-1185">Reference proteome</keyword>
<dbReference type="EMBL" id="JAHRHJ020000005">
    <property type="protein sequence ID" value="KAH9313690.1"/>
    <property type="molecule type" value="Genomic_DNA"/>
</dbReference>
<dbReference type="GO" id="GO:0046872">
    <property type="term" value="F:metal ion binding"/>
    <property type="evidence" value="ECO:0007669"/>
    <property type="project" value="UniProtKB-KW"/>
</dbReference>
<dbReference type="InterPro" id="IPR026992">
    <property type="entry name" value="DIOX_N"/>
</dbReference>
<keyword evidence="6 10" id="KW-0408">Iron</keyword>
<evidence type="ECO:0000256" key="5">
    <source>
        <dbReference type="ARBA" id="ARBA00023002"/>
    </source>
</evidence>
<comment type="similarity">
    <text evidence="1 10">Belongs to the iron/ascorbate-dependent oxidoreductase family.</text>
</comment>
<protein>
    <recommendedName>
        <fullName evidence="8">aminocyclopropanecarboxylate oxidase</fullName>
        <ecNumber evidence="8">1.14.17.4</ecNumber>
    </recommendedName>
</protein>
<dbReference type="Gene3D" id="2.60.120.330">
    <property type="entry name" value="B-lactam Antibiotic, Isopenicillin N Synthase, Chain"/>
    <property type="match status" value="1"/>
</dbReference>
<evidence type="ECO:0000256" key="1">
    <source>
        <dbReference type="ARBA" id="ARBA00008056"/>
    </source>
</evidence>
<keyword evidence="2" id="KW-0266">Ethylene biosynthesis</keyword>
<evidence type="ECO:0000256" key="6">
    <source>
        <dbReference type="ARBA" id="ARBA00023004"/>
    </source>
</evidence>
<evidence type="ECO:0000256" key="2">
    <source>
        <dbReference type="ARBA" id="ARBA00022666"/>
    </source>
</evidence>
<dbReference type="PROSITE" id="PS51471">
    <property type="entry name" value="FE2OG_OXY"/>
    <property type="match status" value="1"/>
</dbReference>
<feature type="domain" description="Fe2OG dioxygenase" evidence="11">
    <location>
        <begin position="160"/>
        <end position="260"/>
    </location>
</feature>
<dbReference type="GO" id="GO:0031418">
    <property type="term" value="F:L-ascorbic acid binding"/>
    <property type="evidence" value="ECO:0007669"/>
    <property type="project" value="UniProtKB-KW"/>
</dbReference>
<dbReference type="EC" id="1.14.17.4" evidence="8"/>
<accession>A0AA38G0S2</accession>
<dbReference type="FunFam" id="2.60.120.330:FF:000010">
    <property type="entry name" value="1-aminocyclopropane-1-carboxylate oxidase 1"/>
    <property type="match status" value="1"/>
</dbReference>
<reference evidence="12 13" key="1">
    <citation type="journal article" date="2021" name="Nat. Plants">
        <title>The Taxus genome provides insights into paclitaxel biosynthesis.</title>
        <authorList>
            <person name="Xiong X."/>
            <person name="Gou J."/>
            <person name="Liao Q."/>
            <person name="Li Y."/>
            <person name="Zhou Q."/>
            <person name="Bi G."/>
            <person name="Li C."/>
            <person name="Du R."/>
            <person name="Wang X."/>
            <person name="Sun T."/>
            <person name="Guo L."/>
            <person name="Liang H."/>
            <person name="Lu P."/>
            <person name="Wu Y."/>
            <person name="Zhang Z."/>
            <person name="Ro D.K."/>
            <person name="Shang Y."/>
            <person name="Huang S."/>
            <person name="Yan J."/>
        </authorList>
    </citation>
    <scope>NUCLEOTIDE SEQUENCE [LARGE SCALE GENOMIC DNA]</scope>
    <source>
        <strain evidence="12">Ta-2019</strain>
    </source>
</reference>
<dbReference type="GO" id="GO:0009693">
    <property type="term" value="P:ethylene biosynthetic process"/>
    <property type="evidence" value="ECO:0007669"/>
    <property type="project" value="UniProtKB-KW"/>
</dbReference>
<evidence type="ECO:0000256" key="3">
    <source>
        <dbReference type="ARBA" id="ARBA00022723"/>
    </source>
</evidence>
<evidence type="ECO:0000256" key="7">
    <source>
        <dbReference type="ARBA" id="ARBA00037892"/>
    </source>
</evidence>
<gene>
    <name evidence="12" type="ORF">KI387_022317</name>
</gene>
<dbReference type="GO" id="GO:0009815">
    <property type="term" value="F:1-aminocyclopropane-1-carboxylate oxidase activity"/>
    <property type="evidence" value="ECO:0007669"/>
    <property type="project" value="UniProtKB-EC"/>
</dbReference>
<dbReference type="SUPFAM" id="SSF51197">
    <property type="entry name" value="Clavaminate synthase-like"/>
    <property type="match status" value="1"/>
</dbReference>
<keyword evidence="3 10" id="KW-0479">Metal-binding</keyword>
<evidence type="ECO:0000313" key="13">
    <source>
        <dbReference type="Proteomes" id="UP000824469"/>
    </source>
</evidence>
<evidence type="ECO:0000256" key="8">
    <source>
        <dbReference type="ARBA" id="ARBA00039090"/>
    </source>
</evidence>
<evidence type="ECO:0000256" key="10">
    <source>
        <dbReference type="RuleBase" id="RU003682"/>
    </source>
</evidence>
<name>A0AA38G0S2_TAXCH</name>
<evidence type="ECO:0000256" key="9">
    <source>
        <dbReference type="ARBA" id="ARBA00050579"/>
    </source>
</evidence>
<evidence type="ECO:0000256" key="4">
    <source>
        <dbReference type="ARBA" id="ARBA00022896"/>
    </source>
</evidence>
<dbReference type="Pfam" id="PF14226">
    <property type="entry name" value="DIOX_N"/>
    <property type="match status" value="1"/>
</dbReference>
<dbReference type="Pfam" id="PF03171">
    <property type="entry name" value="2OG-FeII_Oxy"/>
    <property type="match status" value="1"/>
</dbReference>
<dbReference type="InterPro" id="IPR044861">
    <property type="entry name" value="IPNS-like_FE2OG_OXY"/>
</dbReference>
<sequence length="313" mass="35105">MAGVTAVPVIDMKKLNGEDREIVMTQIDSACEQWGFFQLLNHGIPHNLLDRVQELFKEHYKNSMDAEFQKSAPAEMLNNALSQENCKKIDSDWESGFFLQHSSHKPAMVAPAMPANLKETMDEFAEEMGGLADRILNIMCENLGLEKGYLKDALTGNDGPFFGTKMCHYPPCPRPDLIDGLRSHTDAGGIILLLQDDKVDGLQVLKDGTWFDVQPLNHAIVIDIGDQLEVITNGKYKSMWHRVLAKKDGNRMSVASFYNPSSTAKVYPAPTLVVSDDPTAENYPEFISGDYMRLYGEQKFLAKEPRIEAMRTN</sequence>
<evidence type="ECO:0000313" key="12">
    <source>
        <dbReference type="EMBL" id="KAH9313690.1"/>
    </source>
</evidence>
<comment type="pathway">
    <text evidence="7">Alkene biosynthesis; ethylene biosynthesis via S-adenosyl-L-methionine; ethylene from S-adenosyl-L-methionine: step 2/2.</text>
</comment>
<dbReference type="PANTHER" id="PTHR47991">
    <property type="entry name" value="OXOGLUTARATE/IRON-DEPENDENT DIOXYGENASE"/>
    <property type="match status" value="1"/>
</dbReference>
<dbReference type="InterPro" id="IPR005123">
    <property type="entry name" value="Oxoglu/Fe-dep_dioxygenase_dom"/>
</dbReference>
<dbReference type="AlphaFoldDB" id="A0AA38G0S2"/>
<dbReference type="Proteomes" id="UP000824469">
    <property type="component" value="Unassembled WGS sequence"/>
</dbReference>
<organism evidence="12 13">
    <name type="scientific">Taxus chinensis</name>
    <name type="common">Chinese yew</name>
    <name type="synonym">Taxus wallichiana var. chinensis</name>
    <dbReference type="NCBI Taxonomy" id="29808"/>
    <lineage>
        <taxon>Eukaryota</taxon>
        <taxon>Viridiplantae</taxon>
        <taxon>Streptophyta</taxon>
        <taxon>Embryophyta</taxon>
        <taxon>Tracheophyta</taxon>
        <taxon>Spermatophyta</taxon>
        <taxon>Pinopsida</taxon>
        <taxon>Pinidae</taxon>
        <taxon>Conifers II</taxon>
        <taxon>Cupressales</taxon>
        <taxon>Taxaceae</taxon>
        <taxon>Taxus</taxon>
    </lineage>
</organism>
<proteinExistence type="inferred from homology"/>
<dbReference type="InterPro" id="IPR027443">
    <property type="entry name" value="IPNS-like_sf"/>
</dbReference>
<comment type="caution">
    <text evidence="12">The sequence shown here is derived from an EMBL/GenBank/DDBJ whole genome shotgun (WGS) entry which is preliminary data.</text>
</comment>
<keyword evidence="4" id="KW-0847">Vitamin C</keyword>
<dbReference type="InterPro" id="IPR050295">
    <property type="entry name" value="Plant_2OG-oxidoreductases"/>
</dbReference>
<evidence type="ECO:0000259" key="11">
    <source>
        <dbReference type="PROSITE" id="PS51471"/>
    </source>
</evidence>
<keyword evidence="5 10" id="KW-0560">Oxidoreductase</keyword>
<comment type="catalytic activity">
    <reaction evidence="9">
        <text>1-aminocyclopropane-1-carboxylate + L-ascorbate + O2 = ethene + L-dehydroascorbate + hydrogen cyanide + CO2 + 2 H2O</text>
        <dbReference type="Rhea" id="RHEA:23640"/>
        <dbReference type="ChEBI" id="CHEBI:15377"/>
        <dbReference type="ChEBI" id="CHEBI:15379"/>
        <dbReference type="ChEBI" id="CHEBI:16526"/>
        <dbReference type="ChEBI" id="CHEBI:18153"/>
        <dbReference type="ChEBI" id="CHEBI:18407"/>
        <dbReference type="ChEBI" id="CHEBI:38290"/>
        <dbReference type="ChEBI" id="CHEBI:58360"/>
        <dbReference type="ChEBI" id="CHEBI:58539"/>
        <dbReference type="EC" id="1.14.17.4"/>
    </reaction>
</comment>
<dbReference type="OMA" id="QIDSACE"/>